<dbReference type="Proteomes" id="UP000593943">
    <property type="component" value="Chromosome"/>
</dbReference>
<gene>
    <name evidence="2" type="ORF">BE0216_08310</name>
    <name evidence="1" type="ORF">BEUL_2183</name>
</gene>
<dbReference type="InterPro" id="IPR007739">
    <property type="entry name" value="RgpF"/>
</dbReference>
<evidence type="ECO:0000313" key="4">
    <source>
        <dbReference type="Proteomes" id="UP000593943"/>
    </source>
</evidence>
<keyword evidence="4" id="KW-1185">Reference proteome</keyword>
<reference evidence="2 4" key="2">
    <citation type="submission" date="2020-10" db="EMBL/GenBank/DDBJ databases">
        <title>Genome sequencing of Bifidobacterium eulemuris_DSMZ_100216.</title>
        <authorList>
            <person name="Kim J."/>
        </authorList>
    </citation>
    <scope>NUCLEOTIDE SEQUENCE [LARGE SCALE GENOMIC DNA]</scope>
    <source>
        <strain evidence="2 4">DSM 100216</strain>
    </source>
</reference>
<dbReference type="EMBL" id="CP062938">
    <property type="protein sequence ID" value="QOL32448.1"/>
    <property type="molecule type" value="Genomic_DNA"/>
</dbReference>
<dbReference type="RefSeq" id="WP_094637686.1">
    <property type="nucleotide sequence ID" value="NZ_CP062938.1"/>
</dbReference>
<dbReference type="Proteomes" id="UP000216057">
    <property type="component" value="Unassembled WGS sequence"/>
</dbReference>
<dbReference type="Pfam" id="PF05045">
    <property type="entry name" value="RgpF"/>
    <property type="match status" value="1"/>
</dbReference>
<organism evidence="1 3">
    <name type="scientific">Bifidobacterium eulemuris</name>
    <dbReference type="NCBI Taxonomy" id="1765219"/>
    <lineage>
        <taxon>Bacteria</taxon>
        <taxon>Bacillati</taxon>
        <taxon>Actinomycetota</taxon>
        <taxon>Actinomycetes</taxon>
        <taxon>Bifidobacteriales</taxon>
        <taxon>Bifidobacteriaceae</taxon>
        <taxon>Bifidobacterium</taxon>
    </lineage>
</organism>
<name>A0A261FYT6_9BIFI</name>
<dbReference type="KEGG" id="beu:BE0216_08310"/>
<reference evidence="1 3" key="1">
    <citation type="journal article" date="2017" name="BMC Genomics">
        <title>Comparative genomic and phylogenomic analyses of the Bifidobacteriaceae family.</title>
        <authorList>
            <person name="Lugli G.A."/>
            <person name="Milani C."/>
            <person name="Turroni F."/>
            <person name="Duranti S."/>
            <person name="Mancabelli L."/>
            <person name="Mangifesta M."/>
            <person name="Ferrario C."/>
            <person name="Modesto M."/>
            <person name="Mattarelli P."/>
            <person name="Jiri K."/>
            <person name="van Sinderen D."/>
            <person name="Ventura M."/>
        </authorList>
    </citation>
    <scope>NUCLEOTIDE SEQUENCE [LARGE SCALE GENOMIC DNA]</scope>
    <source>
        <strain evidence="1 3">DSM 100216</strain>
    </source>
</reference>
<dbReference type="OrthoDB" id="9815339at2"/>
<dbReference type="EMBL" id="MWWZ01000016">
    <property type="protein sequence ID" value="OZG64352.1"/>
    <property type="molecule type" value="Genomic_DNA"/>
</dbReference>
<dbReference type="AlphaFoldDB" id="A0A261FYT6"/>
<evidence type="ECO:0000313" key="1">
    <source>
        <dbReference type="EMBL" id="OZG64352.1"/>
    </source>
</evidence>
<accession>A0A261FYT6</accession>
<sequence>MSVIDTASAKRLGIYCFFDKNGRAADFIDTFLADLMQNLEDLVIVTNGKLSPQSRTLFEKYTRQIVVRENKGLDAAAYRQIMLDMGWEKLSEYDEVICLNDTIMGPVYSFSEMFAEMDSRDVDFWGITMHHDGRAGDDVIPPHVQMFWHSYRRDFIQSKAFQEYWEQYPCYDDYESVTHKHEIPFTGYFERLGFKWSVYVDSKEYAYLSDYPLLFIPTVLIREKKCPVFKRRSFFLDYSFGIGQTAGETALELYEYLKYETSYDTDQIWDALLYSYNIHDIRRTMHLNYTLPTRLRAQTDLSDQRSAFIFHIYFMDLLPMTFRYLSSVPAITDLYITTTADKIPVVQDYMRSQGITRPVTFIPVQNRGRDVSALYVAAKHVVLDGGYDVVGFAHDKKSSQNLDKGHHGTESRGFSYKLLENTLGSEDYVYNVLAKFKQSPRLGMLTPPPPIHGVYFAHTIPSDWGANYENTKTLLSERLHIKVPLDSLKPSMSAIGSCFWFRVSALRPLFEAGWEYSDFLPEDLMQEDGTVSHAIERANGYVVQSQGYYPAWVMNDQFARIDLDSLWYATSELVGALGPRRQGETLLELELWSYTKSNSRFQRGKARIMRSIYLWSKGAAQNITKVAPPALKKPLFGIMRFPLSVWRSLKSVLRKAPSEEWLSNQEIDRRTQNALRGIKEGN</sequence>
<proteinExistence type="predicted"/>
<evidence type="ECO:0000313" key="2">
    <source>
        <dbReference type="EMBL" id="QOL32448.1"/>
    </source>
</evidence>
<evidence type="ECO:0000313" key="3">
    <source>
        <dbReference type="Proteomes" id="UP000216057"/>
    </source>
</evidence>
<protein>
    <submittedName>
        <fullName evidence="1">LPS biosynthesis protein</fullName>
    </submittedName>
    <submittedName>
        <fullName evidence="2">Lipopolysaccharide biosynthesis protein</fullName>
    </submittedName>
</protein>